<evidence type="ECO:0000259" key="1">
    <source>
        <dbReference type="Pfam" id="PF13847"/>
    </source>
</evidence>
<dbReference type="Gene3D" id="3.40.50.150">
    <property type="entry name" value="Vaccinia Virus protein VP39"/>
    <property type="match status" value="1"/>
</dbReference>
<organism evidence="2 3">
    <name type="scientific">candidate division WWE3 bacterium</name>
    <dbReference type="NCBI Taxonomy" id="2053526"/>
    <lineage>
        <taxon>Bacteria</taxon>
        <taxon>Katanobacteria</taxon>
    </lineage>
</organism>
<dbReference type="Pfam" id="PF13847">
    <property type="entry name" value="Methyltransf_31"/>
    <property type="match status" value="1"/>
</dbReference>
<keyword evidence="2" id="KW-0489">Methyltransferase</keyword>
<dbReference type="GO" id="GO:0008168">
    <property type="term" value="F:methyltransferase activity"/>
    <property type="evidence" value="ECO:0007669"/>
    <property type="project" value="UniProtKB-KW"/>
</dbReference>
<dbReference type="InterPro" id="IPR029063">
    <property type="entry name" value="SAM-dependent_MTases_sf"/>
</dbReference>
<dbReference type="SUPFAM" id="SSF53335">
    <property type="entry name" value="S-adenosyl-L-methionine-dependent methyltransferases"/>
    <property type="match status" value="1"/>
</dbReference>
<dbReference type="EMBL" id="JAGQKY010000172">
    <property type="protein sequence ID" value="MCA9397864.1"/>
    <property type="molecule type" value="Genomic_DNA"/>
</dbReference>
<gene>
    <name evidence="2" type="ORF">KC573_03465</name>
</gene>
<evidence type="ECO:0000313" key="3">
    <source>
        <dbReference type="Proteomes" id="UP000699691"/>
    </source>
</evidence>
<feature type="domain" description="Methyltransferase" evidence="1">
    <location>
        <begin position="46"/>
        <end position="169"/>
    </location>
</feature>
<dbReference type="GO" id="GO:0032259">
    <property type="term" value="P:methylation"/>
    <property type="evidence" value="ECO:0007669"/>
    <property type="project" value="UniProtKB-KW"/>
</dbReference>
<evidence type="ECO:0000313" key="2">
    <source>
        <dbReference type="EMBL" id="MCA9397864.1"/>
    </source>
</evidence>
<reference evidence="2" key="2">
    <citation type="journal article" date="2021" name="Microbiome">
        <title>Successional dynamics and alternative stable states in a saline activated sludge microbial community over 9 years.</title>
        <authorList>
            <person name="Wang Y."/>
            <person name="Ye J."/>
            <person name="Ju F."/>
            <person name="Liu L."/>
            <person name="Boyd J.A."/>
            <person name="Deng Y."/>
            <person name="Parks D.H."/>
            <person name="Jiang X."/>
            <person name="Yin X."/>
            <person name="Woodcroft B.J."/>
            <person name="Tyson G.W."/>
            <person name="Hugenholtz P."/>
            <person name="Polz M.F."/>
            <person name="Zhang T."/>
        </authorList>
    </citation>
    <scope>NUCLEOTIDE SEQUENCE</scope>
    <source>
        <strain evidence="2">HKST-UBA02</strain>
    </source>
</reference>
<dbReference type="Proteomes" id="UP000699691">
    <property type="component" value="Unassembled WGS sequence"/>
</dbReference>
<sequence length="273" mass="31498">MEQEKLTVEYINKISYTDFVGLINQWNVLPGSHTTLSKWRVFSQLNKNSKLLEVACTTGFSSRELALQSGCSGEGIDISDKSVAMANYNRNKYATNIDFNYHVADGYTYESKSKFTHIVVGAALGFFSDPVKMLEHCVSLLEDGGYVLASPFYVTESIPQELVERAQKVFEITPTTVSYKEIMKHYRELEVVYEDRNELVQETEEELAHYCSSTVSRAVKMLDVTDKEVEQAMYDRLYSIKEMSNDLRPYQRYSVLVLRYRSDVFPNRYVELF</sequence>
<protein>
    <submittedName>
        <fullName evidence="2">Class I SAM-dependent methyltransferase</fullName>
    </submittedName>
</protein>
<dbReference type="CDD" id="cd02440">
    <property type="entry name" value="AdoMet_MTases"/>
    <property type="match status" value="1"/>
</dbReference>
<comment type="caution">
    <text evidence="2">The sequence shown here is derived from an EMBL/GenBank/DDBJ whole genome shotgun (WGS) entry which is preliminary data.</text>
</comment>
<accession>A0A955LW60</accession>
<proteinExistence type="predicted"/>
<dbReference type="AlphaFoldDB" id="A0A955LW60"/>
<reference evidence="2" key="1">
    <citation type="submission" date="2020-04" db="EMBL/GenBank/DDBJ databases">
        <authorList>
            <person name="Zhang T."/>
        </authorList>
    </citation>
    <scope>NUCLEOTIDE SEQUENCE</scope>
    <source>
        <strain evidence="2">HKST-UBA02</strain>
    </source>
</reference>
<name>A0A955LW60_UNCKA</name>
<keyword evidence="2" id="KW-0808">Transferase</keyword>
<dbReference type="InterPro" id="IPR025714">
    <property type="entry name" value="Methyltranfer_dom"/>
</dbReference>